<gene>
    <name evidence="2" type="ORF">AAFF_G00076670</name>
</gene>
<dbReference type="Proteomes" id="UP001221898">
    <property type="component" value="Unassembled WGS sequence"/>
</dbReference>
<dbReference type="AlphaFoldDB" id="A0AAD7RXQ4"/>
<dbReference type="Pfam" id="PF08473">
    <property type="entry name" value="VGCC_alpha2"/>
    <property type="match status" value="1"/>
</dbReference>
<dbReference type="EMBL" id="JAINUG010000147">
    <property type="protein sequence ID" value="KAJ8392303.1"/>
    <property type="molecule type" value="Genomic_DNA"/>
</dbReference>
<name>A0AAD7RXQ4_9TELE</name>
<comment type="caution">
    <text evidence="2">The sequence shown here is derived from an EMBL/GenBank/DDBJ whole genome shotgun (WGS) entry which is preliminary data.</text>
</comment>
<proteinExistence type="predicted"/>
<accession>A0AAD7RXQ4</accession>
<evidence type="ECO:0000313" key="2">
    <source>
        <dbReference type="EMBL" id="KAJ8392303.1"/>
    </source>
</evidence>
<evidence type="ECO:0000259" key="1">
    <source>
        <dbReference type="Pfam" id="PF08473"/>
    </source>
</evidence>
<reference evidence="2" key="1">
    <citation type="journal article" date="2023" name="Science">
        <title>Genome structures resolve the early diversification of teleost fishes.</title>
        <authorList>
            <person name="Parey E."/>
            <person name="Louis A."/>
            <person name="Montfort J."/>
            <person name="Bouchez O."/>
            <person name="Roques C."/>
            <person name="Iampietro C."/>
            <person name="Lluch J."/>
            <person name="Castinel A."/>
            <person name="Donnadieu C."/>
            <person name="Desvignes T."/>
            <person name="Floi Bucao C."/>
            <person name="Jouanno E."/>
            <person name="Wen M."/>
            <person name="Mejri S."/>
            <person name="Dirks R."/>
            <person name="Jansen H."/>
            <person name="Henkel C."/>
            <person name="Chen W.J."/>
            <person name="Zahm M."/>
            <person name="Cabau C."/>
            <person name="Klopp C."/>
            <person name="Thompson A.W."/>
            <person name="Robinson-Rechavi M."/>
            <person name="Braasch I."/>
            <person name="Lecointre G."/>
            <person name="Bobe J."/>
            <person name="Postlethwait J.H."/>
            <person name="Berthelot C."/>
            <person name="Roest Crollius H."/>
            <person name="Guiguen Y."/>
        </authorList>
    </citation>
    <scope>NUCLEOTIDE SEQUENCE</scope>
    <source>
        <strain evidence="2">NC1722</strain>
    </source>
</reference>
<feature type="domain" description="Voltage-dependent calcium channel alpha-2/delta subunit conserved region" evidence="1">
    <location>
        <begin position="65"/>
        <end position="137"/>
    </location>
</feature>
<keyword evidence="3" id="KW-1185">Reference proteome</keyword>
<dbReference type="InterPro" id="IPR013680">
    <property type="entry name" value="VDCC_a2/dsu"/>
</dbReference>
<sequence>TRRLTQKNNTQTQSVVCLSCLGLKWAVRLCHVAWVLFPARVRLSTRWSRYFGHRHSDTGVRFFLRMYHGEKIMDTNLLFLIVDAKDTCTSCDSKWLIQAEQPSLGPDPCELAQNPRYRKGPDVCFDNDINEDASDCGAGSCLSPSLWPMFALQLVLLWVLAGPGHYPS</sequence>
<feature type="non-terminal residue" evidence="2">
    <location>
        <position position="1"/>
    </location>
</feature>
<evidence type="ECO:0000313" key="3">
    <source>
        <dbReference type="Proteomes" id="UP001221898"/>
    </source>
</evidence>
<organism evidence="2 3">
    <name type="scientific">Aldrovandia affinis</name>
    <dbReference type="NCBI Taxonomy" id="143900"/>
    <lineage>
        <taxon>Eukaryota</taxon>
        <taxon>Metazoa</taxon>
        <taxon>Chordata</taxon>
        <taxon>Craniata</taxon>
        <taxon>Vertebrata</taxon>
        <taxon>Euteleostomi</taxon>
        <taxon>Actinopterygii</taxon>
        <taxon>Neopterygii</taxon>
        <taxon>Teleostei</taxon>
        <taxon>Notacanthiformes</taxon>
        <taxon>Halosauridae</taxon>
        <taxon>Aldrovandia</taxon>
    </lineage>
</organism>
<protein>
    <recommendedName>
        <fullName evidence="1">Voltage-dependent calcium channel alpha-2/delta subunit conserved region domain-containing protein</fullName>
    </recommendedName>
</protein>